<dbReference type="RefSeq" id="WP_260162430.1">
    <property type="nucleotide sequence ID" value="NZ_JACHFH010000004.1"/>
</dbReference>
<gene>
    <name evidence="1" type="ORF">HNR32_000457</name>
</gene>
<protein>
    <submittedName>
        <fullName evidence="1">Transposase-like protein</fullName>
    </submittedName>
</protein>
<name>A0A840UE00_9FIRM</name>
<evidence type="ECO:0000313" key="1">
    <source>
        <dbReference type="EMBL" id="MBB5335336.1"/>
    </source>
</evidence>
<dbReference type="EMBL" id="JACHFH010000004">
    <property type="protein sequence ID" value="MBB5335336.1"/>
    <property type="molecule type" value="Genomic_DNA"/>
</dbReference>
<dbReference type="Proteomes" id="UP000559117">
    <property type="component" value="Unassembled WGS sequence"/>
</dbReference>
<sequence>MMERRSKRTFTNEFKHQMVKGITEEKHGLKLSKNMINIIFI</sequence>
<dbReference type="AlphaFoldDB" id="A0A840UE00"/>
<organism evidence="1 2">
    <name type="scientific">Pectinatus brassicae</name>
    <dbReference type="NCBI Taxonomy" id="862415"/>
    <lineage>
        <taxon>Bacteria</taxon>
        <taxon>Bacillati</taxon>
        <taxon>Bacillota</taxon>
        <taxon>Negativicutes</taxon>
        <taxon>Selenomonadales</taxon>
        <taxon>Selenomonadaceae</taxon>
        <taxon>Pectinatus</taxon>
    </lineage>
</organism>
<keyword evidence="2" id="KW-1185">Reference proteome</keyword>
<comment type="caution">
    <text evidence="1">The sequence shown here is derived from an EMBL/GenBank/DDBJ whole genome shotgun (WGS) entry which is preliminary data.</text>
</comment>
<proteinExistence type="predicted"/>
<evidence type="ECO:0000313" key="2">
    <source>
        <dbReference type="Proteomes" id="UP000559117"/>
    </source>
</evidence>
<accession>A0A840UE00</accession>
<reference evidence="1 2" key="1">
    <citation type="submission" date="2020-08" db="EMBL/GenBank/DDBJ databases">
        <title>Genomic Encyclopedia of Type Strains, Phase IV (KMG-IV): sequencing the most valuable type-strain genomes for metagenomic binning, comparative biology and taxonomic classification.</title>
        <authorList>
            <person name="Goeker M."/>
        </authorList>
    </citation>
    <scope>NUCLEOTIDE SEQUENCE [LARGE SCALE GENOMIC DNA]</scope>
    <source>
        <strain evidence="1 2">DSM 24661</strain>
    </source>
</reference>